<keyword evidence="3" id="KW-1185">Reference proteome</keyword>
<dbReference type="Proteomes" id="UP000283374">
    <property type="component" value="Unassembled WGS sequence"/>
</dbReference>
<dbReference type="OrthoDB" id="5145397at2"/>
<dbReference type="AlphaFoldDB" id="A0A413RLT2"/>
<evidence type="ECO:0000256" key="1">
    <source>
        <dbReference type="SAM" id="MobiDB-lite"/>
    </source>
</evidence>
<proteinExistence type="predicted"/>
<organism evidence="2 3">
    <name type="scientific">Cellulomonas rhizosphaerae</name>
    <dbReference type="NCBI Taxonomy" id="2293719"/>
    <lineage>
        <taxon>Bacteria</taxon>
        <taxon>Bacillati</taxon>
        <taxon>Actinomycetota</taxon>
        <taxon>Actinomycetes</taxon>
        <taxon>Micrococcales</taxon>
        <taxon>Cellulomonadaceae</taxon>
        <taxon>Cellulomonas</taxon>
    </lineage>
</organism>
<feature type="region of interest" description="Disordered" evidence="1">
    <location>
        <begin position="48"/>
        <end position="83"/>
    </location>
</feature>
<reference evidence="2 3" key="1">
    <citation type="submission" date="2018-08" db="EMBL/GenBank/DDBJ databases">
        <title>Cellulomonas rhizosphaerae sp. nov., a novel actinomycete isolated from soil.</title>
        <authorList>
            <person name="Tian Y."/>
        </authorList>
    </citation>
    <scope>NUCLEOTIDE SEQUENCE [LARGE SCALE GENOMIC DNA]</scope>
    <source>
        <strain evidence="2 3">NEAU-TCZ24</strain>
    </source>
</reference>
<gene>
    <name evidence="2" type="ORF">D1825_09030</name>
</gene>
<dbReference type="EMBL" id="QWKP01000187">
    <property type="protein sequence ID" value="RHA41294.1"/>
    <property type="molecule type" value="Genomic_DNA"/>
</dbReference>
<evidence type="ECO:0000313" key="2">
    <source>
        <dbReference type="EMBL" id="RHA41294.1"/>
    </source>
</evidence>
<protein>
    <submittedName>
        <fullName evidence="2">Uncharacterized protein</fullName>
    </submittedName>
</protein>
<sequence length="197" mass="20161">MHGPRHGVGCGRLGEPGYPGPVLRPRPLLVALSCAVTCMLAAGGCTTSQPAQLEPTGSSTADVAPAPSPTESLLPADQPTGSAVGTLAPDFPATLLPLPEGATVLVSSAVPVPDSDLVDVSLNLRTSQSTKQLLSAVRKPLLAAGFTETEPADKEPDLAAQASFTRDDGKERVILGILDLDDVRTLTLSGRVDPDVP</sequence>
<name>A0A413RLT2_9CELL</name>
<comment type="caution">
    <text evidence="2">The sequence shown here is derived from an EMBL/GenBank/DDBJ whole genome shotgun (WGS) entry which is preliminary data.</text>
</comment>
<evidence type="ECO:0000313" key="3">
    <source>
        <dbReference type="Proteomes" id="UP000283374"/>
    </source>
</evidence>
<feature type="compositionally biased region" description="Polar residues" evidence="1">
    <location>
        <begin position="48"/>
        <end position="61"/>
    </location>
</feature>
<accession>A0A413RLT2</accession>